<organism evidence="1 2">
    <name type="scientific">Nostoc linckia FACHB-391</name>
    <dbReference type="NCBI Taxonomy" id="2692906"/>
    <lineage>
        <taxon>Bacteria</taxon>
        <taxon>Bacillati</taxon>
        <taxon>Cyanobacteriota</taxon>
        <taxon>Cyanophyceae</taxon>
        <taxon>Nostocales</taxon>
        <taxon>Nostocaceae</taxon>
        <taxon>Nostoc</taxon>
    </lineage>
</organism>
<gene>
    <name evidence="1" type="ORF">H6G95_32060</name>
</gene>
<sequence length="58" mass="6586">MKCDLLLRGWITKSDRSPPRARSPELALLQRIATSNLENFQKLGKGSLVVAFLRFITK</sequence>
<proteinExistence type="predicted"/>
<evidence type="ECO:0000313" key="2">
    <source>
        <dbReference type="Proteomes" id="UP000604661"/>
    </source>
</evidence>
<comment type="caution">
    <text evidence="1">The sequence shown here is derived from an EMBL/GenBank/DDBJ whole genome shotgun (WGS) entry which is preliminary data.</text>
</comment>
<protein>
    <submittedName>
        <fullName evidence="1">Uncharacterized protein</fullName>
    </submittedName>
</protein>
<dbReference type="Proteomes" id="UP000604661">
    <property type="component" value="Unassembled WGS sequence"/>
</dbReference>
<accession>A0ABR8F8D9</accession>
<keyword evidence="2" id="KW-1185">Reference proteome</keyword>
<dbReference type="EMBL" id="JACJTE010000070">
    <property type="protein sequence ID" value="MBD2565135.1"/>
    <property type="molecule type" value="Genomic_DNA"/>
</dbReference>
<evidence type="ECO:0000313" key="1">
    <source>
        <dbReference type="EMBL" id="MBD2565135.1"/>
    </source>
</evidence>
<reference evidence="1 2" key="1">
    <citation type="journal article" date="2020" name="ISME J.">
        <title>Comparative genomics reveals insights into cyanobacterial evolution and habitat adaptation.</title>
        <authorList>
            <person name="Chen M.Y."/>
            <person name="Teng W.K."/>
            <person name="Zhao L."/>
            <person name="Hu C.X."/>
            <person name="Zhou Y.K."/>
            <person name="Han B.P."/>
            <person name="Song L.R."/>
            <person name="Shu W.S."/>
        </authorList>
    </citation>
    <scope>NUCLEOTIDE SEQUENCE [LARGE SCALE GENOMIC DNA]</scope>
    <source>
        <strain evidence="1 2">FACHB-391</strain>
    </source>
</reference>
<name>A0ABR8F8D9_NOSLI</name>